<feature type="transmembrane region" description="Helical" evidence="1">
    <location>
        <begin position="19"/>
        <end position="40"/>
    </location>
</feature>
<dbReference type="Proteomes" id="UP000007360">
    <property type="component" value="Unassembled WGS sequence"/>
</dbReference>
<feature type="transmembrane region" description="Helical" evidence="1">
    <location>
        <begin position="263"/>
        <end position="280"/>
    </location>
</feature>
<feature type="transmembrane region" description="Helical" evidence="1">
    <location>
        <begin position="226"/>
        <end position="251"/>
    </location>
</feature>
<dbReference type="InterPro" id="IPR007354">
    <property type="entry name" value="CruF-like"/>
</dbReference>
<evidence type="ECO:0000313" key="2">
    <source>
        <dbReference type="EMBL" id="EKF85744.1"/>
    </source>
</evidence>
<feature type="transmembrane region" description="Helical" evidence="1">
    <location>
        <begin position="76"/>
        <end position="93"/>
    </location>
</feature>
<keyword evidence="3" id="KW-1185">Reference proteome</keyword>
<feature type="transmembrane region" description="Helical" evidence="1">
    <location>
        <begin position="292"/>
        <end position="316"/>
    </location>
</feature>
<feature type="transmembrane region" description="Helical" evidence="1">
    <location>
        <begin position="181"/>
        <end position="206"/>
    </location>
</feature>
<sequence>MQQHTYCRHAHNHIGGVEISINLLLGTIIILITILVTIFAKQLHLNKEKGMKFLFFLLILTIISLIISYYNYSTNIFIIGSLYMYVAFAFIIMHSSKVLGNKKTFLFITIAALFSLTAEILGVKYGWIFGNYYYTGTGLLFNLVPLLLPLSWAVIVYISYTITNLFLYGFGGEKPRYNHNLLFLVGFLVLLSAIDGLIAVNLDMIMDPVAVSPLIQQWVWIDGGPYFGIPISNFIGWFAVTFFITLLFRLYESFTFKKESSTPNLNLYAYAPALYFLYFLQQSAHAITLNYIGYVLIAATCMIPFIILPILLYVVMKRMNSG</sequence>
<keyword evidence="1" id="KW-0472">Membrane</keyword>
<dbReference type="PATRIC" id="fig|1204725.3.peg.1340"/>
<feature type="transmembrane region" description="Helical" evidence="1">
    <location>
        <begin position="52"/>
        <end position="70"/>
    </location>
</feature>
<feature type="transmembrane region" description="Helical" evidence="1">
    <location>
        <begin position="147"/>
        <end position="169"/>
    </location>
</feature>
<evidence type="ECO:0000256" key="1">
    <source>
        <dbReference type="SAM" id="Phobius"/>
    </source>
</evidence>
<keyword evidence="1" id="KW-1133">Transmembrane helix</keyword>
<protein>
    <recommendedName>
        <fullName evidence="4">Carotenoid biosynthesis protein</fullName>
    </recommendedName>
</protein>
<evidence type="ECO:0000313" key="3">
    <source>
        <dbReference type="Proteomes" id="UP000007360"/>
    </source>
</evidence>
<organism evidence="2 3">
    <name type="scientific">Methanobacterium formicicum (strain DSM 3637 / PP1)</name>
    <dbReference type="NCBI Taxonomy" id="1204725"/>
    <lineage>
        <taxon>Archaea</taxon>
        <taxon>Methanobacteriati</taxon>
        <taxon>Methanobacteriota</taxon>
        <taxon>Methanomada group</taxon>
        <taxon>Methanobacteria</taxon>
        <taxon>Methanobacteriales</taxon>
        <taxon>Methanobacteriaceae</taxon>
        <taxon>Methanobacterium</taxon>
    </lineage>
</organism>
<dbReference type="Pfam" id="PF04240">
    <property type="entry name" value="Caroten_synth"/>
    <property type="match status" value="1"/>
</dbReference>
<gene>
    <name evidence="2" type="ORF">A994_06680</name>
</gene>
<dbReference type="PANTHER" id="PTHR39419:SF1">
    <property type="entry name" value="SLL0814 PROTEIN"/>
    <property type="match status" value="1"/>
</dbReference>
<dbReference type="PANTHER" id="PTHR39419">
    <property type="entry name" value="SLL0814 PROTEIN"/>
    <property type="match status" value="1"/>
</dbReference>
<name>K2RBR3_METFP</name>
<keyword evidence="1" id="KW-0812">Transmembrane</keyword>
<reference evidence="2 3" key="1">
    <citation type="journal article" date="2012" name="J. Bacteriol.">
        <title>Draft genome sequence of Methanobacterium formicicum DSM 3637, an archaebacterium isolated from the methane producer amoeba Pelomyxa palustris.</title>
        <authorList>
            <person name="Gutierrez G."/>
        </authorList>
    </citation>
    <scope>NUCLEOTIDE SEQUENCE [LARGE SCALE GENOMIC DNA]</scope>
    <source>
        <strain evidence="3">DSM 3637 / PP1</strain>
    </source>
</reference>
<comment type="caution">
    <text evidence="2">The sequence shown here is derived from an EMBL/GenBank/DDBJ whole genome shotgun (WGS) entry which is preliminary data.</text>
</comment>
<dbReference type="AlphaFoldDB" id="K2RBR3"/>
<feature type="transmembrane region" description="Helical" evidence="1">
    <location>
        <begin position="105"/>
        <end position="127"/>
    </location>
</feature>
<evidence type="ECO:0008006" key="4">
    <source>
        <dbReference type="Google" id="ProtNLM"/>
    </source>
</evidence>
<accession>K2RBR3</accession>
<proteinExistence type="predicted"/>
<dbReference type="EMBL" id="AMPO01000005">
    <property type="protein sequence ID" value="EKF85744.1"/>
    <property type="molecule type" value="Genomic_DNA"/>
</dbReference>